<dbReference type="SUPFAM" id="SSF55874">
    <property type="entry name" value="ATPase domain of HSP90 chaperone/DNA topoisomerase II/histidine kinase"/>
    <property type="match status" value="1"/>
</dbReference>
<evidence type="ECO:0000259" key="8">
    <source>
        <dbReference type="PROSITE" id="PS01124"/>
    </source>
</evidence>
<dbReference type="Pfam" id="PF00072">
    <property type="entry name" value="Response_reg"/>
    <property type="match status" value="1"/>
</dbReference>
<dbReference type="InterPro" id="IPR003594">
    <property type="entry name" value="HATPase_dom"/>
</dbReference>
<gene>
    <name evidence="11" type="ORF">V8G56_07645</name>
</gene>
<dbReference type="Proteomes" id="UP001610104">
    <property type="component" value="Unassembled WGS sequence"/>
</dbReference>
<comment type="caution">
    <text evidence="11">The sequence shown here is derived from an EMBL/GenBank/DDBJ whole genome shotgun (WGS) entry which is preliminary data.</text>
</comment>
<dbReference type="InterPro" id="IPR001789">
    <property type="entry name" value="Sig_transdc_resp-reg_receiver"/>
</dbReference>
<dbReference type="RefSeq" id="WP_395437853.1">
    <property type="nucleotide sequence ID" value="NZ_JBAWKC010000002.1"/>
</dbReference>
<dbReference type="SMART" id="SM00342">
    <property type="entry name" value="HTH_ARAC"/>
    <property type="match status" value="1"/>
</dbReference>
<dbReference type="InterPro" id="IPR036890">
    <property type="entry name" value="HATPase_C_sf"/>
</dbReference>
<keyword evidence="6" id="KW-0804">Transcription</keyword>
<dbReference type="InterPro" id="IPR036097">
    <property type="entry name" value="HisK_dim/P_sf"/>
</dbReference>
<name>A0ABW7MSE5_9FLAO</name>
<dbReference type="PANTHER" id="PTHR43547">
    <property type="entry name" value="TWO-COMPONENT HISTIDINE KINASE"/>
    <property type="match status" value="1"/>
</dbReference>
<sequence>MKKIIYIFGFLVYFSTYSQESEVNYVIDFITTKQGLSHNYVSSIVSDDLNIKWIGTENGITKYNGYDFDYIKPSKDYDGLLNENIEVLFKDRDNNLWIGTKSGGLSYLDIKNNTIKNFNHLIDLENEGDLRVISLSQDDKGNIWIGTWSKGVFQIDFQNEKLLQQFKTVSPVYTIVNDFNGNVWYAINKRLYKYIPIEDKRETYDFNNFITDILPDAFRKKIWITTSGLNNKKLFNYNYVSNGIETIETEVVSEFSKKLFLDKDHHLWIGTWGYGVYKSNTEITQFDKIELLPRNSQKTSANYNTILNIHQDKNNILWLATANGGLVRLVENNGFKNADKLIDNPELEGHLNTLSVYRNNNTLFVGTVFSGVYYGKDLSQLKQIKEVGNIRIYNLYEYDEKLFIGTSKGFFIFDLVLEKIIFSSDIINKATSFHVDNERNLYIGSQQQGLAIVKLDSINYKEAYVLYSENSTNKQKLESNRITGIQEDLNHNIWIGSYNGLHLFNQKEKTFINQSLLLKEKLPSVIINSISLKADNIWLATPSGLFKLNYRNEKLELLESITKENGLNSDFICAVTFDNNSNIWFSTHTEIVKYNEVNKTILSYGDINGVKSTSFNNSSFYNYKNEQIYFGGIDNITFFNPNTVTNINSVPEIIFTNLRINNNLIQYKKGSKILDNNINYAKEIKLTHNDNFFSTTFVANDFLGKLNIKYRYKLEGYQDSWIDLQDRNEINFAGLSPGNYSLKIEASRDNQIWSAPKSINIIMLTSPWKSTLALIGYLIGIILIVTYFIKSNNTKLKLKNKLEIARIDKEKEIELTEAKLNFFTNISHEFRTPLTLIIGPLKEILENEKLSAKALKNLNLIDRNTNRLLNLINQLLDFRKADHGLLKLDVSKGNFVRFANEVFLYFKEAAKTKDIKYKFKTSQEEIIFPFDRNKMEIVLCNLLSNAIKYSQPGDRVTLKVDVNNEYCIFSVKDTGIGIKSEYLGKIFDRFFQIKSGNTARMIGSGIGLTFSKKIVELHYGTIEVTSEKNIGSEFTIKLSMDPKLYGEALNDNFLNTDNINAYNTKDFELPVKNLNINAKDHSVLIIDDNLDILNYLNDILSDNYKVLQAENGDLGYEMASTEIPDLIISDVMMPGKDGITLCKELKSHINTSHIPIILLTARTSTVFEIEGLKTGADDYITKPFNANVIKARIASLLENREKSRAHLLNKVRFEPTVDELHPEADTENAFINKAILLVENNLDNLEFGIENMVDDLHMSQSTLYRKIKSLTGLSLTAFIRSVRLKKAAHLIISSDLNLNQIAYEVGFNDYKYFKTSFKKQFNCLPSKYKELIKK</sequence>
<dbReference type="InterPro" id="IPR004358">
    <property type="entry name" value="Sig_transdc_His_kin-like_C"/>
</dbReference>
<evidence type="ECO:0000313" key="11">
    <source>
        <dbReference type="EMBL" id="MFH6768602.1"/>
    </source>
</evidence>
<dbReference type="InterPro" id="IPR011006">
    <property type="entry name" value="CheY-like_superfamily"/>
</dbReference>
<feature type="domain" description="Response regulatory" evidence="10">
    <location>
        <begin position="1082"/>
        <end position="1197"/>
    </location>
</feature>
<protein>
    <recommendedName>
        <fullName evidence="2">histidine kinase</fullName>
        <ecNumber evidence="2">2.7.13.3</ecNumber>
    </recommendedName>
</protein>
<proteinExistence type="predicted"/>
<dbReference type="PROSITE" id="PS00041">
    <property type="entry name" value="HTH_ARAC_FAMILY_1"/>
    <property type="match status" value="1"/>
</dbReference>
<evidence type="ECO:0000256" key="1">
    <source>
        <dbReference type="ARBA" id="ARBA00000085"/>
    </source>
</evidence>
<dbReference type="SMART" id="SM00387">
    <property type="entry name" value="HATPase_c"/>
    <property type="match status" value="1"/>
</dbReference>
<dbReference type="InterPro" id="IPR013783">
    <property type="entry name" value="Ig-like_fold"/>
</dbReference>
<dbReference type="PROSITE" id="PS50109">
    <property type="entry name" value="HIS_KIN"/>
    <property type="match status" value="1"/>
</dbReference>
<dbReference type="Pfam" id="PF02518">
    <property type="entry name" value="HATPase_c"/>
    <property type="match status" value="1"/>
</dbReference>
<dbReference type="Gene3D" id="3.40.50.2300">
    <property type="match status" value="1"/>
</dbReference>
<dbReference type="CDD" id="cd00082">
    <property type="entry name" value="HisKA"/>
    <property type="match status" value="1"/>
</dbReference>
<dbReference type="SUPFAM" id="SSF63829">
    <property type="entry name" value="Calcium-dependent phosphotriesterase"/>
    <property type="match status" value="1"/>
</dbReference>
<comment type="catalytic activity">
    <reaction evidence="1">
        <text>ATP + protein L-histidine = ADP + protein N-phospho-L-histidine.</text>
        <dbReference type="EC" id="2.7.13.3"/>
    </reaction>
</comment>
<evidence type="ECO:0000256" key="6">
    <source>
        <dbReference type="ARBA" id="ARBA00023163"/>
    </source>
</evidence>
<dbReference type="Gene3D" id="1.10.10.60">
    <property type="entry name" value="Homeodomain-like"/>
    <property type="match status" value="1"/>
</dbReference>
<dbReference type="InterPro" id="IPR011123">
    <property type="entry name" value="Y_Y_Y"/>
</dbReference>
<accession>A0ABW7MSE5</accession>
<evidence type="ECO:0000256" key="2">
    <source>
        <dbReference type="ARBA" id="ARBA00012438"/>
    </source>
</evidence>
<dbReference type="PANTHER" id="PTHR43547:SF2">
    <property type="entry name" value="HYBRID SIGNAL TRANSDUCTION HISTIDINE KINASE C"/>
    <property type="match status" value="1"/>
</dbReference>
<dbReference type="PROSITE" id="PS50110">
    <property type="entry name" value="RESPONSE_REGULATORY"/>
    <property type="match status" value="1"/>
</dbReference>
<dbReference type="SUPFAM" id="SSF52172">
    <property type="entry name" value="CheY-like"/>
    <property type="match status" value="1"/>
</dbReference>
<organism evidence="11 12">
    <name type="scientific">Gaetbulibacter aquiaggeris</name>
    <dbReference type="NCBI Taxonomy" id="1735373"/>
    <lineage>
        <taxon>Bacteria</taxon>
        <taxon>Pseudomonadati</taxon>
        <taxon>Bacteroidota</taxon>
        <taxon>Flavobacteriia</taxon>
        <taxon>Flavobacteriales</taxon>
        <taxon>Flavobacteriaceae</taxon>
        <taxon>Gaetbulibacter</taxon>
    </lineage>
</organism>
<dbReference type="Pfam" id="PF07494">
    <property type="entry name" value="Reg_prop"/>
    <property type="match status" value="2"/>
</dbReference>
<dbReference type="Gene3D" id="3.30.565.10">
    <property type="entry name" value="Histidine kinase-like ATPase, C-terminal domain"/>
    <property type="match status" value="1"/>
</dbReference>
<dbReference type="EC" id="2.7.13.3" evidence="2"/>
<dbReference type="SUPFAM" id="SSF50998">
    <property type="entry name" value="Quinoprotein alcohol dehydrogenase-like"/>
    <property type="match status" value="1"/>
</dbReference>
<evidence type="ECO:0000256" key="7">
    <source>
        <dbReference type="PROSITE-ProRule" id="PRU00169"/>
    </source>
</evidence>
<dbReference type="InterPro" id="IPR005467">
    <property type="entry name" value="His_kinase_dom"/>
</dbReference>
<dbReference type="Gene3D" id="2.130.10.10">
    <property type="entry name" value="YVTN repeat-like/Quinoprotein amine dehydrogenase"/>
    <property type="match status" value="3"/>
</dbReference>
<keyword evidence="3 7" id="KW-0597">Phosphoprotein</keyword>
<dbReference type="PRINTS" id="PR00344">
    <property type="entry name" value="BCTRLSENSOR"/>
</dbReference>
<reference evidence="11 12" key="1">
    <citation type="submission" date="2024-02" db="EMBL/GenBank/DDBJ databases">
        <title>A Gaetbulibacter species isolated from tidal flats and genomic insights of their niches.</title>
        <authorList>
            <person name="Ye Y."/>
        </authorList>
    </citation>
    <scope>NUCLEOTIDE SEQUENCE [LARGE SCALE GENOMIC DNA]</scope>
    <source>
        <strain evidence="11 12">KEM-8</strain>
    </source>
</reference>
<feature type="domain" description="Histidine kinase" evidence="9">
    <location>
        <begin position="825"/>
        <end position="1042"/>
    </location>
</feature>
<dbReference type="Gene3D" id="2.60.40.10">
    <property type="entry name" value="Immunoglobulins"/>
    <property type="match status" value="1"/>
</dbReference>
<keyword evidence="4" id="KW-0805">Transcription regulation</keyword>
<dbReference type="SMART" id="SM00448">
    <property type="entry name" value="REC"/>
    <property type="match status" value="1"/>
</dbReference>
<dbReference type="CDD" id="cd17574">
    <property type="entry name" value="REC_OmpR"/>
    <property type="match status" value="1"/>
</dbReference>
<feature type="modified residue" description="4-aspartylphosphate" evidence="7">
    <location>
        <position position="1130"/>
    </location>
</feature>
<dbReference type="SUPFAM" id="SSF47384">
    <property type="entry name" value="Homodimeric domain of signal transducing histidine kinase"/>
    <property type="match status" value="1"/>
</dbReference>
<keyword evidence="12" id="KW-1185">Reference proteome</keyword>
<evidence type="ECO:0000259" key="10">
    <source>
        <dbReference type="PROSITE" id="PS50110"/>
    </source>
</evidence>
<dbReference type="InterPro" id="IPR015943">
    <property type="entry name" value="WD40/YVTN_repeat-like_dom_sf"/>
</dbReference>
<evidence type="ECO:0000313" key="12">
    <source>
        <dbReference type="Proteomes" id="UP001610104"/>
    </source>
</evidence>
<evidence type="ECO:0000256" key="4">
    <source>
        <dbReference type="ARBA" id="ARBA00023015"/>
    </source>
</evidence>
<dbReference type="InterPro" id="IPR011047">
    <property type="entry name" value="Quinoprotein_ADH-like_sf"/>
</dbReference>
<dbReference type="InterPro" id="IPR009057">
    <property type="entry name" value="Homeodomain-like_sf"/>
</dbReference>
<dbReference type="SUPFAM" id="SSF46689">
    <property type="entry name" value="Homeodomain-like"/>
    <property type="match status" value="1"/>
</dbReference>
<dbReference type="Pfam" id="PF12833">
    <property type="entry name" value="HTH_18"/>
    <property type="match status" value="1"/>
</dbReference>
<dbReference type="InterPro" id="IPR018060">
    <property type="entry name" value="HTH_AraC"/>
</dbReference>
<dbReference type="Pfam" id="PF07495">
    <property type="entry name" value="Y_Y_Y"/>
    <property type="match status" value="1"/>
</dbReference>
<dbReference type="EMBL" id="JBAWKC010000002">
    <property type="protein sequence ID" value="MFH6768602.1"/>
    <property type="molecule type" value="Genomic_DNA"/>
</dbReference>
<dbReference type="Gene3D" id="1.10.287.130">
    <property type="match status" value="1"/>
</dbReference>
<evidence type="ECO:0000256" key="5">
    <source>
        <dbReference type="ARBA" id="ARBA00023125"/>
    </source>
</evidence>
<dbReference type="PROSITE" id="PS01124">
    <property type="entry name" value="HTH_ARAC_FAMILY_2"/>
    <property type="match status" value="1"/>
</dbReference>
<dbReference type="Pfam" id="PF00512">
    <property type="entry name" value="HisKA"/>
    <property type="match status" value="1"/>
</dbReference>
<evidence type="ECO:0000256" key="3">
    <source>
        <dbReference type="ARBA" id="ARBA00022553"/>
    </source>
</evidence>
<evidence type="ECO:0000259" key="9">
    <source>
        <dbReference type="PROSITE" id="PS50109"/>
    </source>
</evidence>
<feature type="domain" description="HTH araC/xylS-type" evidence="8">
    <location>
        <begin position="1232"/>
        <end position="1331"/>
    </location>
</feature>
<dbReference type="SMART" id="SM00388">
    <property type="entry name" value="HisKA"/>
    <property type="match status" value="1"/>
</dbReference>
<dbReference type="InterPro" id="IPR018062">
    <property type="entry name" value="HTH_AraC-typ_CS"/>
</dbReference>
<dbReference type="InterPro" id="IPR003661">
    <property type="entry name" value="HisK_dim/P_dom"/>
</dbReference>
<dbReference type="InterPro" id="IPR011110">
    <property type="entry name" value="Reg_prop"/>
</dbReference>
<keyword evidence="5" id="KW-0238">DNA-binding</keyword>